<dbReference type="Pfam" id="PF22936">
    <property type="entry name" value="Pol_BBD"/>
    <property type="match status" value="1"/>
</dbReference>
<evidence type="ECO:0000256" key="2">
    <source>
        <dbReference type="ARBA" id="ARBA00022723"/>
    </source>
</evidence>
<dbReference type="Pfam" id="PF13976">
    <property type="entry name" value="gag_pre-integrs"/>
    <property type="match status" value="1"/>
</dbReference>
<dbReference type="InterPro" id="IPR001810">
    <property type="entry name" value="F-box_dom"/>
</dbReference>
<dbReference type="GO" id="GO:0003676">
    <property type="term" value="F:nucleic acid binding"/>
    <property type="evidence" value="ECO:0007669"/>
    <property type="project" value="InterPro"/>
</dbReference>
<dbReference type="PANTHER" id="PTHR42648">
    <property type="entry name" value="TRANSPOSASE, PUTATIVE-RELATED"/>
    <property type="match status" value="1"/>
</dbReference>
<comment type="caution">
    <text evidence="10">The sequence shown here is derived from an EMBL/GenBank/DDBJ whole genome shotgun (WGS) entry which is preliminary data.</text>
</comment>
<dbReference type="Gene3D" id="3.30.420.10">
    <property type="entry name" value="Ribonuclease H-like superfamily/Ribonuclease H"/>
    <property type="match status" value="1"/>
</dbReference>
<dbReference type="Gene3D" id="1.20.1280.50">
    <property type="match status" value="1"/>
</dbReference>
<feature type="compositionally biased region" description="Acidic residues" evidence="6">
    <location>
        <begin position="1072"/>
        <end position="1081"/>
    </location>
</feature>
<dbReference type="PROSITE" id="PS50994">
    <property type="entry name" value="INTEGRASE"/>
    <property type="match status" value="1"/>
</dbReference>
<keyword evidence="5" id="KW-0862">Zinc</keyword>
<dbReference type="Pfam" id="PF14223">
    <property type="entry name" value="Retrotran_gag_2"/>
    <property type="match status" value="1"/>
</dbReference>
<name>A0AA38W931_9ASTR</name>
<feature type="region of interest" description="Disordered" evidence="6">
    <location>
        <begin position="1060"/>
        <end position="1097"/>
    </location>
</feature>
<evidence type="ECO:0000259" key="9">
    <source>
        <dbReference type="PROSITE" id="PS50994"/>
    </source>
</evidence>
<dbReference type="GO" id="GO:0015074">
    <property type="term" value="P:DNA integration"/>
    <property type="evidence" value="ECO:0007669"/>
    <property type="project" value="InterPro"/>
</dbReference>
<dbReference type="GO" id="GO:0006508">
    <property type="term" value="P:proteolysis"/>
    <property type="evidence" value="ECO:0007669"/>
    <property type="project" value="UniProtKB-KW"/>
</dbReference>
<dbReference type="InterPro" id="IPR025724">
    <property type="entry name" value="GAG-pre-integrase_dom"/>
</dbReference>
<evidence type="ECO:0000256" key="6">
    <source>
        <dbReference type="SAM" id="MobiDB-lite"/>
    </source>
</evidence>
<evidence type="ECO:0000256" key="3">
    <source>
        <dbReference type="ARBA" id="ARBA00022750"/>
    </source>
</evidence>
<dbReference type="InterPro" id="IPR013187">
    <property type="entry name" value="F-box-assoc_dom_typ3"/>
</dbReference>
<keyword evidence="3" id="KW-0064">Aspartyl protease</keyword>
<dbReference type="InterPro" id="IPR001878">
    <property type="entry name" value="Znf_CCHC"/>
</dbReference>
<dbReference type="SUPFAM" id="SSF81383">
    <property type="entry name" value="F-box domain"/>
    <property type="match status" value="1"/>
</dbReference>
<dbReference type="InterPro" id="IPR001584">
    <property type="entry name" value="Integrase_cat-core"/>
</dbReference>
<dbReference type="PANTHER" id="PTHR42648:SF22">
    <property type="entry name" value="REVERSE TRANSCRIPTASE TY1_COPIA-TYPE DOMAIN-CONTAINING PROTEIN"/>
    <property type="match status" value="1"/>
</dbReference>
<feature type="domain" description="F-box" evidence="8">
    <location>
        <begin position="1"/>
        <end position="43"/>
    </location>
</feature>
<dbReference type="InterPro" id="IPR039537">
    <property type="entry name" value="Retrotran_Ty1/copia-like"/>
</dbReference>
<dbReference type="InterPro" id="IPR013103">
    <property type="entry name" value="RVT_2"/>
</dbReference>
<dbReference type="InterPro" id="IPR054722">
    <property type="entry name" value="PolX-like_BBD"/>
</dbReference>
<dbReference type="PROSITE" id="PS50181">
    <property type="entry name" value="FBOX"/>
    <property type="match status" value="1"/>
</dbReference>
<evidence type="ECO:0000313" key="10">
    <source>
        <dbReference type="EMBL" id="KAJ9551552.1"/>
    </source>
</evidence>
<evidence type="ECO:0000259" key="8">
    <source>
        <dbReference type="PROSITE" id="PS50181"/>
    </source>
</evidence>
<dbReference type="NCBIfam" id="TIGR01640">
    <property type="entry name" value="F_box_assoc_1"/>
    <property type="match status" value="1"/>
</dbReference>
<dbReference type="InterPro" id="IPR036397">
    <property type="entry name" value="RNaseH_sf"/>
</dbReference>
<dbReference type="EMBL" id="JARYMX010000004">
    <property type="protein sequence ID" value="KAJ9551552.1"/>
    <property type="molecule type" value="Genomic_DNA"/>
</dbReference>
<dbReference type="SMART" id="SM00256">
    <property type="entry name" value="FBOX"/>
    <property type="match status" value="1"/>
</dbReference>
<evidence type="ECO:0000259" key="7">
    <source>
        <dbReference type="PROSITE" id="PS50158"/>
    </source>
</evidence>
<keyword evidence="4" id="KW-0378">Hydrolase</keyword>
<organism evidence="10 11">
    <name type="scientific">Centaurea solstitialis</name>
    <name type="common">yellow star-thistle</name>
    <dbReference type="NCBI Taxonomy" id="347529"/>
    <lineage>
        <taxon>Eukaryota</taxon>
        <taxon>Viridiplantae</taxon>
        <taxon>Streptophyta</taxon>
        <taxon>Embryophyta</taxon>
        <taxon>Tracheophyta</taxon>
        <taxon>Spermatophyta</taxon>
        <taxon>Magnoliopsida</taxon>
        <taxon>eudicotyledons</taxon>
        <taxon>Gunneridae</taxon>
        <taxon>Pentapetalae</taxon>
        <taxon>asterids</taxon>
        <taxon>campanulids</taxon>
        <taxon>Asterales</taxon>
        <taxon>Asteraceae</taxon>
        <taxon>Carduoideae</taxon>
        <taxon>Cardueae</taxon>
        <taxon>Centaureinae</taxon>
        <taxon>Centaurea</taxon>
    </lineage>
</organism>
<evidence type="ECO:0000256" key="5">
    <source>
        <dbReference type="PROSITE-ProRule" id="PRU00047"/>
    </source>
</evidence>
<evidence type="ECO:0000256" key="1">
    <source>
        <dbReference type="ARBA" id="ARBA00022670"/>
    </source>
</evidence>
<evidence type="ECO:0000256" key="4">
    <source>
        <dbReference type="ARBA" id="ARBA00022801"/>
    </source>
</evidence>
<dbReference type="InterPro" id="IPR012337">
    <property type="entry name" value="RNaseH-like_sf"/>
</dbReference>
<dbReference type="Pfam" id="PF08268">
    <property type="entry name" value="FBA_3"/>
    <property type="match status" value="1"/>
</dbReference>
<feature type="domain" description="CCHC-type" evidence="7">
    <location>
        <begin position="572"/>
        <end position="585"/>
    </location>
</feature>
<evidence type="ECO:0000313" key="11">
    <source>
        <dbReference type="Proteomes" id="UP001172457"/>
    </source>
</evidence>
<dbReference type="Pfam" id="PF07727">
    <property type="entry name" value="RVT_2"/>
    <property type="match status" value="1"/>
</dbReference>
<dbReference type="SUPFAM" id="SSF56672">
    <property type="entry name" value="DNA/RNA polymerases"/>
    <property type="match status" value="1"/>
</dbReference>
<keyword evidence="2" id="KW-0479">Metal-binding</keyword>
<sequence>MEDLPEELTIDILLRLPVKTIFHCKLVCKKWRNLVSDSSFLNLHLSRSPTGLIIHHTDQGTLKWVEIVDNVDHHHLHEYHPRSHSLYMSPVYQHHLMYQTGSVNGLICVCPYSRKIDQDDAYICNPVTREFVILPRQRFWREGLLEVIYGFGVSSLTGEYKVVRAYQAKGVQNGHKPARPSVLEAEVYTLGTGQWRSVGHVPVTYRLNTFQEFDVPFLNNRCHWIVSDNEDTHDDKICTFDLHKETFQLLPSPPPPLKENRFHGQSLAILKGCLCKLDTYDSELAIWVMEEYGIKNSWHRQSLQKKSFEPANHVRMAGDKGDASTKNPVIVQNVQDAPFPTGITLDDTNYPLWSQLMEMRIGERNKSGFITGKTPKPTNGDEKALEAWLIDNNRVKSWLIDSMSPSLIRRFIRLQTAAEIWEAVEKTFFDGSDQTQLFELNRRSFNTRQGGRALPTYYNELVSIFQEIDTRITTQEETVNETVSVKKTITRLRVHIFLAGLDAEFSQARSEILRNDPPLSLESSYAYVRKDYSQRQTMEEPKVEPDSLVHMVSRNGPKKGKNIAGKRNSFTCTHCGEEGHSKQRCYEIIGYPEWWDFTKKPRKKVGQATVVTTARDVPMAAHTTYAMSDSGMSCNTQTKTDNNWIIDTGATDHMINDKQLLTSSCTPKQSVIQTASGETEKVICEGSVRVSNSMNLDSVLVVPSLSSNLLSVSQITKALNCYVIFWPNYCVFQDIATHKTLGCGTRKGRLYYLEDDSRSQAFHTRIKEANKSMAMLWHRRLGHLSFGYFKKLKPKLFLNLVESEFKCGICELAKNTRISYVSSDNKVSVPLIKIHSDVWGPAPIPTPSDARYFVTFIDECTRMVWVALLKNKSDVLIAFKELYHHIKTEYRVDIQILQSDNGGEYINHEMARFCQENSIRQQTSCARTPQQNGLAERRNRQLLEIVRASLFDMNVPQDLWGEAVRSAAYLMNRTPSRVLDFATPLQKLQELVKQPINLGLEPRIFGCTAYVHQNTGKLEPRAIKCMFIGYATQKKGYRCYNPLDKKVYVSRDVSFHETTKYHGGENSLQGEMNEEDNEEAQAQDLGASAENVEPEAQDSQNFVPLTDQGYQLPVRSTRGIPKPQYRADLNAKEKYPIGNYISYHRLAKSHVAAIERLSSVVIPRDVQEAMKDKRWKKAIMEEIEALKKNQTWDLVTLPQGKKVVGCRWIFTVKLDSNGNIDRYKARLVAKGYTQKYGIDYGDTFAPIAKMNTIRILISIAANENWHLKQFDVKNAFLNGYLEEEVYLEPPPGINCSGKVCKVKKALYGLKQSPRAWFGRFSAFMKKIGYKQSDADHTLFVKNANKKITALIVYVDDMVVTGNDDYELKDLQSRLASEFELKDLGPLKYFLGIEVSRSMSGITMCQRKYILDLLAETGMLDCKPIDTPIEMNHRLEILPDQVPTNRKRYQKLVGKLIYLSHTRPDIAYARQDNSVQGYTDADWAGDRTDGKSTSGYFTFVGGNLVTWRSKKQKVVSRSSAEAEYRGMVHGVCELLWIKRILRDIGISVVSPIKLHCDNESAVKIANNPVQHDRTKHVEIDRHFIKDHLERKTIELPHVSSEEQLADMLTKAVCGRVFECSLDKLGISFPP</sequence>
<keyword evidence="5" id="KW-0863">Zinc-finger</keyword>
<evidence type="ECO:0008006" key="12">
    <source>
        <dbReference type="Google" id="ProtNLM"/>
    </source>
</evidence>
<dbReference type="Pfam" id="PF25597">
    <property type="entry name" value="SH3_retrovirus"/>
    <property type="match status" value="1"/>
</dbReference>
<accession>A0AA38W931</accession>
<keyword evidence="1" id="KW-0645">Protease</keyword>
<dbReference type="Proteomes" id="UP001172457">
    <property type="component" value="Chromosome 4"/>
</dbReference>
<dbReference type="CDD" id="cd22157">
    <property type="entry name" value="F-box_AtFBW1-like"/>
    <property type="match status" value="1"/>
</dbReference>
<dbReference type="GO" id="GO:0004190">
    <property type="term" value="F:aspartic-type endopeptidase activity"/>
    <property type="evidence" value="ECO:0007669"/>
    <property type="project" value="UniProtKB-KW"/>
</dbReference>
<protein>
    <recommendedName>
        <fullName evidence="12">Polyprotein</fullName>
    </recommendedName>
</protein>
<dbReference type="SUPFAM" id="SSF53098">
    <property type="entry name" value="Ribonuclease H-like"/>
    <property type="match status" value="1"/>
</dbReference>
<gene>
    <name evidence="10" type="ORF">OSB04_015597</name>
</gene>
<dbReference type="InterPro" id="IPR043502">
    <property type="entry name" value="DNA/RNA_pol_sf"/>
</dbReference>
<dbReference type="PROSITE" id="PS50158">
    <property type="entry name" value="ZF_CCHC"/>
    <property type="match status" value="1"/>
</dbReference>
<dbReference type="Pfam" id="PF00646">
    <property type="entry name" value="F-box"/>
    <property type="match status" value="1"/>
</dbReference>
<dbReference type="InterPro" id="IPR017451">
    <property type="entry name" value="F-box-assoc_interact_dom"/>
</dbReference>
<dbReference type="GO" id="GO:0008270">
    <property type="term" value="F:zinc ion binding"/>
    <property type="evidence" value="ECO:0007669"/>
    <property type="project" value="UniProtKB-KW"/>
</dbReference>
<keyword evidence="11" id="KW-1185">Reference proteome</keyword>
<feature type="domain" description="Integrase catalytic" evidence="9">
    <location>
        <begin position="826"/>
        <end position="992"/>
    </location>
</feature>
<dbReference type="InterPro" id="IPR057670">
    <property type="entry name" value="SH3_retrovirus"/>
</dbReference>
<reference evidence="10" key="1">
    <citation type="submission" date="2023-03" db="EMBL/GenBank/DDBJ databases">
        <title>Chromosome-scale reference genome and RAD-based genetic map of yellow starthistle (Centaurea solstitialis) reveal putative structural variation and QTLs associated with invader traits.</title>
        <authorList>
            <person name="Reatini B."/>
            <person name="Cang F.A."/>
            <person name="Jiang Q."/>
            <person name="Mckibben M.T.W."/>
            <person name="Barker M.S."/>
            <person name="Rieseberg L.H."/>
            <person name="Dlugosch K.M."/>
        </authorList>
    </citation>
    <scope>NUCLEOTIDE SEQUENCE</scope>
    <source>
        <strain evidence="10">CAN-66</strain>
        <tissue evidence="10">Leaf</tissue>
    </source>
</reference>
<dbReference type="Pfam" id="PF00665">
    <property type="entry name" value="rve"/>
    <property type="match status" value="1"/>
</dbReference>
<proteinExistence type="predicted"/>
<dbReference type="CDD" id="cd09272">
    <property type="entry name" value="RNase_HI_RT_Ty1"/>
    <property type="match status" value="1"/>
</dbReference>
<dbReference type="InterPro" id="IPR036047">
    <property type="entry name" value="F-box-like_dom_sf"/>
</dbReference>